<evidence type="ECO:0000313" key="3">
    <source>
        <dbReference type="EMBL" id="KAK9413280.1"/>
    </source>
</evidence>
<evidence type="ECO:0000256" key="2">
    <source>
        <dbReference type="ARBA" id="ARBA00023033"/>
    </source>
</evidence>
<dbReference type="PANTHER" id="PTHR43872:SF1">
    <property type="entry name" value="MONOOXYGENASE, PUTATIVE (AFU_ORTHOLOGUE AFUA_8G02570)-RELATED"/>
    <property type="match status" value="1"/>
</dbReference>
<comment type="cofactor">
    <cofactor evidence="1">
        <name>FAD</name>
        <dbReference type="ChEBI" id="CHEBI:57692"/>
    </cofactor>
</comment>
<organism evidence="3 4">
    <name type="scientific">Seiridium unicorne</name>
    <dbReference type="NCBI Taxonomy" id="138068"/>
    <lineage>
        <taxon>Eukaryota</taxon>
        <taxon>Fungi</taxon>
        <taxon>Dikarya</taxon>
        <taxon>Ascomycota</taxon>
        <taxon>Pezizomycotina</taxon>
        <taxon>Sordariomycetes</taxon>
        <taxon>Xylariomycetidae</taxon>
        <taxon>Amphisphaeriales</taxon>
        <taxon>Sporocadaceae</taxon>
        <taxon>Seiridium</taxon>
    </lineage>
</organism>
<dbReference type="PANTHER" id="PTHR43872">
    <property type="entry name" value="MONOOXYGENASE, PUTATIVE (AFU_ORTHOLOGUE AFUA_8G02570)-RELATED"/>
    <property type="match status" value="1"/>
</dbReference>
<dbReference type="EMBL" id="JARVKF010000440">
    <property type="protein sequence ID" value="KAK9413280.1"/>
    <property type="molecule type" value="Genomic_DNA"/>
</dbReference>
<keyword evidence="4" id="KW-1185">Reference proteome</keyword>
<proteinExistence type="predicted"/>
<accession>A0ABR2UFN8</accession>
<name>A0ABR2UFN8_9PEZI</name>
<dbReference type="Gene3D" id="3.50.50.60">
    <property type="entry name" value="FAD/NAD(P)-binding domain"/>
    <property type="match status" value="1"/>
</dbReference>
<comment type="caution">
    <text evidence="3">The sequence shown here is derived from an EMBL/GenBank/DDBJ whole genome shotgun (WGS) entry which is preliminary data.</text>
</comment>
<keyword evidence="2" id="KW-0560">Oxidoreductase</keyword>
<dbReference type="SUPFAM" id="SSF51905">
    <property type="entry name" value="FAD/NAD(P)-binding domain"/>
    <property type="match status" value="1"/>
</dbReference>
<dbReference type="InterPro" id="IPR036188">
    <property type="entry name" value="FAD/NAD-bd_sf"/>
</dbReference>
<evidence type="ECO:0000313" key="4">
    <source>
        <dbReference type="Proteomes" id="UP001408356"/>
    </source>
</evidence>
<gene>
    <name evidence="3" type="ORF">SUNI508_02479</name>
</gene>
<reference evidence="3 4" key="1">
    <citation type="journal article" date="2024" name="J. Plant Pathol.">
        <title>Sequence and assembly of the genome of Seiridium unicorne, isolate CBS 538.82, causal agent of cypress canker disease.</title>
        <authorList>
            <person name="Scali E."/>
            <person name="Rocca G.D."/>
            <person name="Danti R."/>
            <person name="Garbelotto M."/>
            <person name="Barberini S."/>
            <person name="Baroncelli R."/>
            <person name="Emiliani G."/>
        </authorList>
    </citation>
    <scope>NUCLEOTIDE SEQUENCE [LARGE SCALE GENOMIC DNA]</scope>
    <source>
        <strain evidence="3 4">BM-138-508</strain>
    </source>
</reference>
<keyword evidence="2" id="KW-0503">Monooxygenase</keyword>
<dbReference type="Pfam" id="PF01946">
    <property type="entry name" value="Thi4"/>
    <property type="match status" value="1"/>
</dbReference>
<dbReference type="Proteomes" id="UP001408356">
    <property type="component" value="Unassembled WGS sequence"/>
</dbReference>
<sequence>MSTFSETASDSSTFDVIIIVAGISGINCAYRIKTQVPELNYVVLEGRDSIGGTWDLFTYPGVRSNSTMLTLGFAWCPWSSERPITQGRDILGYIEDAASKYHIKDRIRFLHRVSSTDWSSDSQPWTLRVSHDSQRKSFTARWIVFSTGYYNYENPLQTDVHGLDNFKGK</sequence>
<dbReference type="InterPro" id="IPR051820">
    <property type="entry name" value="FAD-binding_MO"/>
</dbReference>
<evidence type="ECO:0000256" key="1">
    <source>
        <dbReference type="ARBA" id="ARBA00001974"/>
    </source>
</evidence>
<protein>
    <submittedName>
        <fullName evidence="3">FAD/NAD(P)-binding domain-containing protein</fullName>
    </submittedName>
</protein>